<accession>A0ABR7MA76</accession>
<dbReference type="PANTHER" id="PTHR43798">
    <property type="entry name" value="MONOACYLGLYCEROL LIPASE"/>
    <property type="match status" value="1"/>
</dbReference>
<keyword evidence="4" id="KW-1185">Reference proteome</keyword>
<dbReference type="Pfam" id="PF12146">
    <property type="entry name" value="Hydrolase_4"/>
    <property type="match status" value="1"/>
</dbReference>
<protein>
    <submittedName>
        <fullName evidence="3">Esterase</fullName>
    </submittedName>
</protein>
<dbReference type="InterPro" id="IPR022742">
    <property type="entry name" value="Hydrolase_4"/>
</dbReference>
<reference evidence="3 4" key="1">
    <citation type="submission" date="2016-07" db="EMBL/GenBank/DDBJ databases">
        <title>Genome analysis of Flavihumibacter stibioxidans YS-17.</title>
        <authorList>
            <person name="Shi K."/>
            <person name="Han Y."/>
            <person name="Wang G."/>
        </authorList>
    </citation>
    <scope>NUCLEOTIDE SEQUENCE [LARGE SCALE GENOMIC DNA]</scope>
    <source>
        <strain evidence="3 4">YS-17</strain>
    </source>
</reference>
<sequence length="337" mass="37892">MRKKWLLAIPALLFVGYIVGPNPSTPVYRTDLPVLPSDAGELETHIKNKEAEHKIKPDNQARIVWFNDSIKQQTEYAIVYLHGFSASQFEGAPTHTNIARKFGANIYLSRLAEHGIDTTDALVNLTPEKYWESAKEALAIGKQLGRKLILMGTSTGGTNAIQLAATYPDDVHALILLSPNIAINDPNAWLLNNPWGLQVAKLVLGSPYRYSSDKRPMYNQYWNSPYRLEATVALEEMLETTMLPETFSKVKQPVLLLYYYKDEDNQDPVVKVSAMREMFHQLGTAPNLKKEISMPLTGDHVIGSPFKSRDAAGVEREIEQFMKQVVLQQQVSDSNHP</sequence>
<keyword evidence="1" id="KW-0378">Hydrolase</keyword>
<dbReference type="RefSeq" id="WP_187257228.1">
    <property type="nucleotide sequence ID" value="NZ_JBHULF010000007.1"/>
</dbReference>
<dbReference type="Gene3D" id="3.40.50.1820">
    <property type="entry name" value="alpha/beta hydrolase"/>
    <property type="match status" value="1"/>
</dbReference>
<comment type="caution">
    <text evidence="3">The sequence shown here is derived from an EMBL/GenBank/DDBJ whole genome shotgun (WGS) entry which is preliminary data.</text>
</comment>
<evidence type="ECO:0000313" key="4">
    <source>
        <dbReference type="Proteomes" id="UP000765802"/>
    </source>
</evidence>
<dbReference type="InterPro" id="IPR050266">
    <property type="entry name" value="AB_hydrolase_sf"/>
</dbReference>
<dbReference type="SUPFAM" id="SSF53474">
    <property type="entry name" value="alpha/beta-Hydrolases"/>
    <property type="match status" value="1"/>
</dbReference>
<dbReference type="InterPro" id="IPR029058">
    <property type="entry name" value="AB_hydrolase_fold"/>
</dbReference>
<dbReference type="Proteomes" id="UP000765802">
    <property type="component" value="Unassembled WGS sequence"/>
</dbReference>
<name>A0ABR7MA76_9BACT</name>
<evidence type="ECO:0000313" key="3">
    <source>
        <dbReference type="EMBL" id="MBC6491911.1"/>
    </source>
</evidence>
<evidence type="ECO:0000259" key="2">
    <source>
        <dbReference type="Pfam" id="PF12146"/>
    </source>
</evidence>
<evidence type="ECO:0000256" key="1">
    <source>
        <dbReference type="ARBA" id="ARBA00022801"/>
    </source>
</evidence>
<dbReference type="EMBL" id="MBUA01000023">
    <property type="protein sequence ID" value="MBC6491911.1"/>
    <property type="molecule type" value="Genomic_DNA"/>
</dbReference>
<dbReference type="PANTHER" id="PTHR43798:SF31">
    <property type="entry name" value="AB HYDROLASE SUPERFAMILY PROTEIN YCLE"/>
    <property type="match status" value="1"/>
</dbReference>
<gene>
    <name evidence="3" type="ORF">BC349_12685</name>
</gene>
<organism evidence="3 4">
    <name type="scientific">Flavihumibacter stibioxidans</name>
    <dbReference type="NCBI Taxonomy" id="1834163"/>
    <lineage>
        <taxon>Bacteria</taxon>
        <taxon>Pseudomonadati</taxon>
        <taxon>Bacteroidota</taxon>
        <taxon>Chitinophagia</taxon>
        <taxon>Chitinophagales</taxon>
        <taxon>Chitinophagaceae</taxon>
        <taxon>Flavihumibacter</taxon>
    </lineage>
</organism>
<proteinExistence type="predicted"/>
<feature type="domain" description="Serine aminopeptidase S33" evidence="2">
    <location>
        <begin position="143"/>
        <end position="284"/>
    </location>
</feature>